<dbReference type="InterPro" id="IPR029058">
    <property type="entry name" value="AB_hydrolase_fold"/>
</dbReference>
<comment type="similarity">
    <text evidence="1">Belongs to the peptidase S10 family.</text>
</comment>
<reference evidence="3 4" key="1">
    <citation type="submission" date="2018-11" db="EMBL/GenBank/DDBJ databases">
        <authorList>
            <consortium name="Pathogen Informatics"/>
        </authorList>
    </citation>
    <scope>NUCLEOTIDE SEQUENCE [LARGE SCALE GENOMIC DNA]</scope>
</reference>
<dbReference type="GO" id="GO:0004185">
    <property type="term" value="F:serine-type carboxypeptidase activity"/>
    <property type="evidence" value="ECO:0007669"/>
    <property type="project" value="InterPro"/>
</dbReference>
<dbReference type="Pfam" id="PF00450">
    <property type="entry name" value="Peptidase_S10"/>
    <property type="match status" value="1"/>
</dbReference>
<dbReference type="AlphaFoldDB" id="A0A3P6RP75"/>
<feature type="compositionally biased region" description="Low complexity" evidence="2">
    <location>
        <begin position="90"/>
        <end position="111"/>
    </location>
</feature>
<sequence>MDIDILTVKGAGHYVPTDRPGPALQMFTNFIQNTGNYSKMTTFSLTREPLLPEYQPPVLTPSTQKPLTKPPATTKPLTTPPTTTPKKETPQASPTSTPATPTATPKASSTSAALTVSMPLIIILLATSIFKQ</sequence>
<keyword evidence="4" id="KW-1185">Reference proteome</keyword>
<dbReference type="SUPFAM" id="SSF53474">
    <property type="entry name" value="alpha/beta-Hydrolases"/>
    <property type="match status" value="1"/>
</dbReference>
<protein>
    <submittedName>
        <fullName evidence="3">Uncharacterized protein</fullName>
    </submittedName>
</protein>
<proteinExistence type="inferred from homology"/>
<dbReference type="Gene3D" id="3.40.50.1820">
    <property type="entry name" value="alpha/beta hydrolase"/>
    <property type="match status" value="1"/>
</dbReference>
<name>A0A3P6RP75_ANISI</name>
<evidence type="ECO:0000256" key="2">
    <source>
        <dbReference type="SAM" id="MobiDB-lite"/>
    </source>
</evidence>
<dbReference type="InterPro" id="IPR033124">
    <property type="entry name" value="Ser_caboxypep_his_AS"/>
</dbReference>
<dbReference type="Proteomes" id="UP000267096">
    <property type="component" value="Unassembled WGS sequence"/>
</dbReference>
<evidence type="ECO:0000313" key="3">
    <source>
        <dbReference type="EMBL" id="VDK57833.1"/>
    </source>
</evidence>
<feature type="compositionally biased region" description="Low complexity" evidence="2">
    <location>
        <begin position="63"/>
        <end position="77"/>
    </location>
</feature>
<feature type="region of interest" description="Disordered" evidence="2">
    <location>
        <begin position="52"/>
        <end position="111"/>
    </location>
</feature>
<organism evidence="3 4">
    <name type="scientific">Anisakis simplex</name>
    <name type="common">Herring worm</name>
    <dbReference type="NCBI Taxonomy" id="6269"/>
    <lineage>
        <taxon>Eukaryota</taxon>
        <taxon>Metazoa</taxon>
        <taxon>Ecdysozoa</taxon>
        <taxon>Nematoda</taxon>
        <taxon>Chromadorea</taxon>
        <taxon>Rhabditida</taxon>
        <taxon>Spirurina</taxon>
        <taxon>Ascaridomorpha</taxon>
        <taxon>Ascaridoidea</taxon>
        <taxon>Anisakidae</taxon>
        <taxon>Anisakis</taxon>
        <taxon>Anisakis simplex complex</taxon>
    </lineage>
</organism>
<accession>A0A3P6RP75</accession>
<dbReference type="PROSITE" id="PS00560">
    <property type="entry name" value="CARBOXYPEPT_SER_HIS"/>
    <property type="match status" value="1"/>
</dbReference>
<evidence type="ECO:0000256" key="1">
    <source>
        <dbReference type="ARBA" id="ARBA00009431"/>
    </source>
</evidence>
<gene>
    <name evidence="3" type="ORF">ASIM_LOCUS16459</name>
</gene>
<dbReference type="EMBL" id="UYRR01033110">
    <property type="protein sequence ID" value="VDK57833.1"/>
    <property type="molecule type" value="Genomic_DNA"/>
</dbReference>
<dbReference type="GO" id="GO:0006508">
    <property type="term" value="P:proteolysis"/>
    <property type="evidence" value="ECO:0007669"/>
    <property type="project" value="InterPro"/>
</dbReference>
<dbReference type="InterPro" id="IPR001563">
    <property type="entry name" value="Peptidase_S10"/>
</dbReference>
<dbReference type="OrthoDB" id="443318at2759"/>
<evidence type="ECO:0000313" key="4">
    <source>
        <dbReference type="Proteomes" id="UP000267096"/>
    </source>
</evidence>